<evidence type="ECO:0000256" key="3">
    <source>
        <dbReference type="ARBA" id="ARBA00022475"/>
    </source>
</evidence>
<keyword evidence="10 14" id="KW-0067">ATP-binding</keyword>
<dbReference type="Gene3D" id="6.10.340.10">
    <property type="match status" value="1"/>
</dbReference>
<dbReference type="PANTHER" id="PTHR45436:SF15">
    <property type="entry name" value="SENSOR HISTIDINE KINASE CUSS"/>
    <property type="match status" value="1"/>
</dbReference>
<evidence type="ECO:0000256" key="14">
    <source>
        <dbReference type="RuleBase" id="RU364088"/>
    </source>
</evidence>
<evidence type="ECO:0000256" key="2">
    <source>
        <dbReference type="ARBA" id="ARBA00004429"/>
    </source>
</evidence>
<evidence type="ECO:0000256" key="10">
    <source>
        <dbReference type="ARBA" id="ARBA00022840"/>
    </source>
</evidence>
<keyword evidence="5" id="KW-0597">Phosphoprotein</keyword>
<dbReference type="Pfam" id="PF00512">
    <property type="entry name" value="HisKA"/>
    <property type="match status" value="1"/>
</dbReference>
<dbReference type="InterPro" id="IPR048590">
    <property type="entry name" value="CusS-like_sensor"/>
</dbReference>
<dbReference type="PANTHER" id="PTHR45436">
    <property type="entry name" value="SENSOR HISTIDINE KINASE YKOH"/>
    <property type="match status" value="1"/>
</dbReference>
<evidence type="ECO:0000256" key="7">
    <source>
        <dbReference type="ARBA" id="ARBA00022692"/>
    </source>
</evidence>
<comment type="function">
    <text evidence="14">Member of a two-component regulatory system.</text>
</comment>
<dbReference type="InterPro" id="IPR003660">
    <property type="entry name" value="HAMP_dom"/>
</dbReference>
<dbReference type="SMART" id="SM00387">
    <property type="entry name" value="HATPase_c"/>
    <property type="match status" value="1"/>
</dbReference>
<organism evidence="17 18">
    <name type="scientific">Undibacterium oligocarboniphilum</name>
    <dbReference type="NCBI Taxonomy" id="666702"/>
    <lineage>
        <taxon>Bacteria</taxon>
        <taxon>Pseudomonadati</taxon>
        <taxon>Pseudomonadota</taxon>
        <taxon>Betaproteobacteria</taxon>
        <taxon>Burkholderiales</taxon>
        <taxon>Oxalobacteraceae</taxon>
        <taxon>Undibacterium</taxon>
    </lineage>
</organism>
<evidence type="ECO:0000256" key="9">
    <source>
        <dbReference type="ARBA" id="ARBA00022777"/>
    </source>
</evidence>
<dbReference type="SMART" id="SM00388">
    <property type="entry name" value="HisKA"/>
    <property type="match status" value="1"/>
</dbReference>
<keyword evidence="11 14" id="KW-1133">Transmembrane helix</keyword>
<comment type="subcellular location">
    <subcellularLocation>
        <location evidence="2">Cell inner membrane</location>
        <topology evidence="2">Multi-pass membrane protein</topology>
    </subcellularLocation>
</comment>
<dbReference type="SMART" id="SM00304">
    <property type="entry name" value="HAMP"/>
    <property type="match status" value="1"/>
</dbReference>
<dbReference type="InterPro" id="IPR050428">
    <property type="entry name" value="TCS_sensor_his_kinase"/>
</dbReference>
<keyword evidence="8 14" id="KW-0547">Nucleotide-binding</keyword>
<dbReference type="InterPro" id="IPR003661">
    <property type="entry name" value="HisK_dim/P_dom"/>
</dbReference>
<dbReference type="InterPro" id="IPR005467">
    <property type="entry name" value="His_kinase_dom"/>
</dbReference>
<evidence type="ECO:0000256" key="4">
    <source>
        <dbReference type="ARBA" id="ARBA00022519"/>
    </source>
</evidence>
<dbReference type="NCBIfam" id="TIGR01386">
    <property type="entry name" value="cztS_silS_copS"/>
    <property type="match status" value="1"/>
</dbReference>
<keyword evidence="12 14" id="KW-0902">Two-component regulatory system</keyword>
<dbReference type="Pfam" id="PF02518">
    <property type="entry name" value="HATPase_c"/>
    <property type="match status" value="1"/>
</dbReference>
<dbReference type="GO" id="GO:0005524">
    <property type="term" value="F:ATP binding"/>
    <property type="evidence" value="ECO:0007669"/>
    <property type="project" value="UniProtKB-KW"/>
</dbReference>
<feature type="domain" description="Histidine kinase" evidence="15">
    <location>
        <begin position="246"/>
        <end position="458"/>
    </location>
</feature>
<dbReference type="Proteomes" id="UP000588051">
    <property type="component" value="Unassembled WGS sequence"/>
</dbReference>
<dbReference type="Gene3D" id="1.10.287.130">
    <property type="match status" value="1"/>
</dbReference>
<keyword evidence="4 14" id="KW-0997">Cell inner membrane</keyword>
<evidence type="ECO:0000256" key="11">
    <source>
        <dbReference type="ARBA" id="ARBA00022989"/>
    </source>
</evidence>
<keyword evidence="13 14" id="KW-0472">Membrane</keyword>
<comment type="caution">
    <text evidence="17">The sequence shown here is derived from an EMBL/GenBank/DDBJ whole genome shotgun (WGS) entry which is preliminary data.</text>
</comment>
<feature type="transmembrane region" description="Helical" evidence="14">
    <location>
        <begin position="165"/>
        <end position="184"/>
    </location>
</feature>
<evidence type="ECO:0000256" key="6">
    <source>
        <dbReference type="ARBA" id="ARBA00022679"/>
    </source>
</evidence>
<dbReference type="PROSITE" id="PS50885">
    <property type="entry name" value="HAMP"/>
    <property type="match status" value="1"/>
</dbReference>
<evidence type="ECO:0000256" key="8">
    <source>
        <dbReference type="ARBA" id="ARBA00022741"/>
    </source>
</evidence>
<feature type="transmembrane region" description="Helical" evidence="14">
    <location>
        <begin position="12"/>
        <end position="31"/>
    </location>
</feature>
<dbReference type="Pfam" id="PF00672">
    <property type="entry name" value="HAMP"/>
    <property type="match status" value="1"/>
</dbReference>
<dbReference type="InterPro" id="IPR036890">
    <property type="entry name" value="HATPase_C_sf"/>
</dbReference>
<proteinExistence type="predicted"/>
<dbReference type="FunFam" id="1.10.287.130:FF:000001">
    <property type="entry name" value="Two-component sensor histidine kinase"/>
    <property type="match status" value="1"/>
</dbReference>
<evidence type="ECO:0000256" key="1">
    <source>
        <dbReference type="ARBA" id="ARBA00000085"/>
    </source>
</evidence>
<evidence type="ECO:0000313" key="18">
    <source>
        <dbReference type="Proteomes" id="UP000588051"/>
    </source>
</evidence>
<keyword evidence="6 14" id="KW-0808">Transferase</keyword>
<evidence type="ECO:0000256" key="12">
    <source>
        <dbReference type="ARBA" id="ARBA00023012"/>
    </source>
</evidence>
<sequence length="458" mass="50476">MMRDFSLTSRLTFYFTGLAAAVVLGFGWLFMAAADQHFIELDQAALSDKKHLIEDVLANANSADDTRWRLEEALSHHHGLFAAVTNRKGIPLFQSAGFSMPLSSVPASVDSQTPVWQVWSVDGREQRVLRFQTKPGYAPAEELTVTIAMDTAHHAQFLASLRHSLIIYAIAATLVSGLLGWFAAHQGLAPLRAMKTRAAGVSGQQLDERMPVDAVPVEMAELAKELNRMLDRLQSDFSRLQEFSSDLAHELRTPISNLLTQTQVTLSAARDEATYCDVLASNAEELQRLARMVSDMLFLAKTERGVDLPGKECFPAILEVQALLEFYEAVADEKHIKLRVDGEGDIHGDRLMFRRAVSNLLSNALRHAPEGGDVHVVISDSPHFTEVTVENTGEDIAPQVLPRLFDRFFRADPARLHAMSTGAGLGLSITKAIVEAHSGTAQVRSEHGKTSFTLMFPH</sequence>
<keyword evidence="9 14" id="KW-0418">Kinase</keyword>
<dbReference type="AlphaFoldDB" id="A0A850QCM8"/>
<dbReference type="GO" id="GO:0000155">
    <property type="term" value="F:phosphorelay sensor kinase activity"/>
    <property type="evidence" value="ECO:0007669"/>
    <property type="project" value="InterPro"/>
</dbReference>
<gene>
    <name evidence="17" type="ORF">HV832_01900</name>
</gene>
<dbReference type="CDD" id="cd06225">
    <property type="entry name" value="HAMP"/>
    <property type="match status" value="1"/>
</dbReference>
<dbReference type="InterPro" id="IPR006290">
    <property type="entry name" value="CztS_silS_copS"/>
</dbReference>
<dbReference type="Pfam" id="PF21085">
    <property type="entry name" value="CusS"/>
    <property type="match status" value="1"/>
</dbReference>
<evidence type="ECO:0000256" key="5">
    <source>
        <dbReference type="ARBA" id="ARBA00022553"/>
    </source>
</evidence>
<dbReference type="GO" id="GO:0005886">
    <property type="term" value="C:plasma membrane"/>
    <property type="evidence" value="ECO:0007669"/>
    <property type="project" value="UniProtKB-SubCell"/>
</dbReference>
<protein>
    <recommendedName>
        <fullName evidence="14">Sensor protein</fullName>
        <ecNumber evidence="14">2.7.13.3</ecNumber>
    </recommendedName>
</protein>
<dbReference type="RefSeq" id="WP_176801841.1">
    <property type="nucleotide sequence ID" value="NZ_JABXYJ010000001.1"/>
</dbReference>
<dbReference type="CDD" id="cd00082">
    <property type="entry name" value="HisKA"/>
    <property type="match status" value="1"/>
</dbReference>
<dbReference type="InterPro" id="IPR004358">
    <property type="entry name" value="Sig_transdc_His_kin-like_C"/>
</dbReference>
<dbReference type="InterPro" id="IPR036097">
    <property type="entry name" value="HisK_dim/P_sf"/>
</dbReference>
<evidence type="ECO:0000259" key="16">
    <source>
        <dbReference type="PROSITE" id="PS50885"/>
    </source>
</evidence>
<evidence type="ECO:0000259" key="15">
    <source>
        <dbReference type="PROSITE" id="PS50109"/>
    </source>
</evidence>
<reference evidence="17 18" key="1">
    <citation type="submission" date="2020-06" db="EMBL/GenBank/DDBJ databases">
        <authorList>
            <person name="Qiu C."/>
            <person name="Liu Z."/>
        </authorList>
    </citation>
    <scope>NUCLEOTIDE SEQUENCE [LARGE SCALE GENOMIC DNA]</scope>
    <source>
        <strain evidence="17 18">EM 1</strain>
    </source>
</reference>
<keyword evidence="18" id="KW-1185">Reference proteome</keyword>
<evidence type="ECO:0000256" key="13">
    <source>
        <dbReference type="ARBA" id="ARBA00023136"/>
    </source>
</evidence>
<feature type="domain" description="HAMP" evidence="16">
    <location>
        <begin position="185"/>
        <end position="238"/>
    </location>
</feature>
<keyword evidence="7 14" id="KW-0812">Transmembrane</keyword>
<keyword evidence="3 14" id="KW-1003">Cell membrane</keyword>
<dbReference type="PROSITE" id="PS50109">
    <property type="entry name" value="HIS_KIN"/>
    <property type="match status" value="1"/>
</dbReference>
<dbReference type="InterPro" id="IPR003594">
    <property type="entry name" value="HATPase_dom"/>
</dbReference>
<evidence type="ECO:0000313" key="17">
    <source>
        <dbReference type="EMBL" id="NVO76587.1"/>
    </source>
</evidence>
<dbReference type="Gene3D" id="3.30.565.10">
    <property type="entry name" value="Histidine kinase-like ATPase, C-terminal domain"/>
    <property type="match status" value="1"/>
</dbReference>
<dbReference type="PRINTS" id="PR00344">
    <property type="entry name" value="BCTRLSENSOR"/>
</dbReference>
<dbReference type="SUPFAM" id="SSF55874">
    <property type="entry name" value="ATPase domain of HSP90 chaperone/DNA topoisomerase II/histidine kinase"/>
    <property type="match status" value="1"/>
</dbReference>
<dbReference type="EC" id="2.7.13.3" evidence="14"/>
<comment type="catalytic activity">
    <reaction evidence="1 14">
        <text>ATP + protein L-histidine = ADP + protein N-phospho-L-histidine.</text>
        <dbReference type="EC" id="2.7.13.3"/>
    </reaction>
</comment>
<accession>A0A850QCM8</accession>
<dbReference type="SUPFAM" id="SSF47384">
    <property type="entry name" value="Homodimeric domain of signal transducing histidine kinase"/>
    <property type="match status" value="1"/>
</dbReference>
<name>A0A850QCM8_9BURK</name>
<dbReference type="EMBL" id="JABXYJ010000001">
    <property type="protein sequence ID" value="NVO76587.1"/>
    <property type="molecule type" value="Genomic_DNA"/>
</dbReference>